<accession>A0A0D8ICW2</accession>
<protein>
    <submittedName>
        <fullName evidence="1">Phage baseplate assembly protein W</fullName>
    </submittedName>
</protein>
<sequence length="99" mass="11405">MIDLFAVEFISPDNAAEEVIRNLRVLFTTPQGTVPFDRGFGVDFSIVDEPVNLARGKITVEYVRKAQRYEPRAKVTEVFFEYKENKLIPRVKVRVDAID</sequence>
<dbReference type="RefSeq" id="WP_044823771.1">
    <property type="nucleotide sequence ID" value="NZ_CP009687.1"/>
</dbReference>
<reference evidence="1 2" key="1">
    <citation type="submission" date="2014-10" db="EMBL/GenBank/DDBJ databases">
        <title>Genome sequence of Clostridium aceticum DSM 1496.</title>
        <authorList>
            <person name="Poehlein A."/>
            <person name="Schiel-Bengelsdorf B."/>
            <person name="Gottschalk G."/>
            <person name="Duerre P."/>
            <person name="Daniel R."/>
        </authorList>
    </citation>
    <scope>NUCLEOTIDE SEQUENCE [LARGE SCALE GENOMIC DNA]</scope>
    <source>
        <strain evidence="1 2">DSM 1496</strain>
    </source>
</reference>
<dbReference type="KEGG" id="cace:CACET_c15740"/>
<evidence type="ECO:0000313" key="1">
    <source>
        <dbReference type="EMBL" id="AKL95023.1"/>
    </source>
</evidence>
<dbReference type="SUPFAM" id="SSF160719">
    <property type="entry name" value="gpW/gp25-like"/>
    <property type="match status" value="1"/>
</dbReference>
<dbReference type="Gene3D" id="3.10.450.40">
    <property type="match status" value="1"/>
</dbReference>
<organism evidence="1 2">
    <name type="scientific">Clostridium aceticum</name>
    <dbReference type="NCBI Taxonomy" id="84022"/>
    <lineage>
        <taxon>Bacteria</taxon>
        <taxon>Bacillati</taxon>
        <taxon>Bacillota</taxon>
        <taxon>Clostridia</taxon>
        <taxon>Eubacteriales</taxon>
        <taxon>Clostridiaceae</taxon>
        <taxon>Clostridium</taxon>
    </lineage>
</organism>
<evidence type="ECO:0000313" key="2">
    <source>
        <dbReference type="Proteomes" id="UP000035704"/>
    </source>
</evidence>
<dbReference type="AlphaFoldDB" id="A0A0D8ICW2"/>
<gene>
    <name evidence="1" type="ORF">CACET_c15740</name>
</gene>
<dbReference type="STRING" id="84022.CACET_c15740"/>
<keyword evidence="2" id="KW-1185">Reference proteome</keyword>
<name>A0A0D8ICW2_9CLOT</name>
<proteinExistence type="predicted"/>
<dbReference type="OrthoDB" id="9814725at2"/>
<dbReference type="PATRIC" id="fig|84022.5.peg.3028"/>
<dbReference type="Proteomes" id="UP000035704">
    <property type="component" value="Chromosome"/>
</dbReference>
<dbReference type="EMBL" id="CP009687">
    <property type="protein sequence ID" value="AKL95023.1"/>
    <property type="molecule type" value="Genomic_DNA"/>
</dbReference>